<feature type="domain" description="GXWXG" evidence="1">
    <location>
        <begin position="30"/>
        <end position="88"/>
    </location>
</feature>
<accession>A0ABW4XEN7</accession>
<feature type="domain" description="DUF4334" evidence="2">
    <location>
        <begin position="131"/>
        <end position="186"/>
    </location>
</feature>
<evidence type="ECO:0000313" key="4">
    <source>
        <dbReference type="Proteomes" id="UP001597402"/>
    </source>
</evidence>
<evidence type="ECO:0000313" key="3">
    <source>
        <dbReference type="EMBL" id="MFD2093900.1"/>
    </source>
</evidence>
<gene>
    <name evidence="3" type="ORF">ACFSHS_20235</name>
</gene>
<dbReference type="RefSeq" id="WP_376880075.1">
    <property type="nucleotide sequence ID" value="NZ_JBHUHP010000030.1"/>
</dbReference>
<keyword evidence="4" id="KW-1185">Reference proteome</keyword>
<dbReference type="Pfam" id="PF14231">
    <property type="entry name" value="GXWXG"/>
    <property type="match status" value="1"/>
</dbReference>
<proteinExistence type="predicted"/>
<dbReference type="InterPro" id="IPR025951">
    <property type="entry name" value="GXWXG_dom"/>
</dbReference>
<dbReference type="InterPro" id="IPR025568">
    <property type="entry name" value="DUF4334"/>
</dbReference>
<organism evidence="3 4">
    <name type="scientific">Blastococcus deserti</name>
    <dbReference type="NCBI Taxonomy" id="2259033"/>
    <lineage>
        <taxon>Bacteria</taxon>
        <taxon>Bacillati</taxon>
        <taxon>Actinomycetota</taxon>
        <taxon>Actinomycetes</taxon>
        <taxon>Geodermatophilales</taxon>
        <taxon>Geodermatophilaceae</taxon>
        <taxon>Blastococcus</taxon>
    </lineage>
</organism>
<sequence>MTAGPTTDDATARRWIEEHRAGVPAAEALAFFDGLPAVPADAMLGRWRGSELRTGSALDGLLEAYGWYGKEFLDTESVHPLLFRDSAGRPRPVAPALVPMGLLRARPDLVQRRPVVSAFAALRPALFTSRPKARLRAVEHRGVVTAAMVYDALPIIDVFRRIDGDRVLGLMDMRGLPDPFLFLLERDAG</sequence>
<evidence type="ECO:0000259" key="1">
    <source>
        <dbReference type="Pfam" id="PF14231"/>
    </source>
</evidence>
<dbReference type="Pfam" id="PF14232">
    <property type="entry name" value="DUF4334"/>
    <property type="match status" value="1"/>
</dbReference>
<evidence type="ECO:0000259" key="2">
    <source>
        <dbReference type="Pfam" id="PF14232"/>
    </source>
</evidence>
<protein>
    <submittedName>
        <fullName evidence="3">DUF4334 domain-containing protein</fullName>
    </submittedName>
</protein>
<reference evidence="4" key="1">
    <citation type="journal article" date="2019" name="Int. J. Syst. Evol. Microbiol.">
        <title>The Global Catalogue of Microorganisms (GCM) 10K type strain sequencing project: providing services to taxonomists for standard genome sequencing and annotation.</title>
        <authorList>
            <consortium name="The Broad Institute Genomics Platform"/>
            <consortium name="The Broad Institute Genome Sequencing Center for Infectious Disease"/>
            <person name="Wu L."/>
            <person name="Ma J."/>
        </authorList>
    </citation>
    <scope>NUCLEOTIDE SEQUENCE [LARGE SCALE GENOMIC DNA]</scope>
    <source>
        <strain evidence="4">JCM 3338</strain>
    </source>
</reference>
<dbReference type="EMBL" id="JBHUHP010000030">
    <property type="protein sequence ID" value="MFD2093900.1"/>
    <property type="molecule type" value="Genomic_DNA"/>
</dbReference>
<dbReference type="Gene3D" id="2.40.128.580">
    <property type="entry name" value="GXWXG domain"/>
    <property type="match status" value="1"/>
</dbReference>
<dbReference type="Proteomes" id="UP001597402">
    <property type="component" value="Unassembled WGS sequence"/>
</dbReference>
<comment type="caution">
    <text evidence="3">The sequence shown here is derived from an EMBL/GenBank/DDBJ whole genome shotgun (WGS) entry which is preliminary data.</text>
</comment>
<name>A0ABW4XEN7_9ACTN</name>